<organism evidence="3 4">
    <name type="scientific">Mariprofundus micogutta</name>
    <dbReference type="NCBI Taxonomy" id="1921010"/>
    <lineage>
        <taxon>Bacteria</taxon>
        <taxon>Pseudomonadati</taxon>
        <taxon>Pseudomonadota</taxon>
        <taxon>Candidatius Mariprofundia</taxon>
        <taxon>Mariprofundales</taxon>
        <taxon>Mariprofundaceae</taxon>
        <taxon>Mariprofundus</taxon>
    </lineage>
</organism>
<keyword evidence="4" id="KW-1185">Reference proteome</keyword>
<feature type="signal peptide" evidence="1">
    <location>
        <begin position="1"/>
        <end position="27"/>
    </location>
</feature>
<reference evidence="3 4" key="1">
    <citation type="journal article" date="2017" name="Arch. Microbiol.">
        <title>Mariprofundus micogutta sp. nov., a novel iron-oxidizing zetaproteobacterium isolated from a deep-sea hydrothermal field at the Bayonnaise knoll of the Izu-Ogasawara arc, and a description of Mariprofundales ord. nov. and Zetaproteobacteria classis nov.</title>
        <authorList>
            <person name="Makita H."/>
            <person name="Tanaka E."/>
            <person name="Mitsunobu S."/>
            <person name="Miyazaki M."/>
            <person name="Nunoura T."/>
            <person name="Uematsu K."/>
            <person name="Takaki Y."/>
            <person name="Nishi S."/>
            <person name="Shimamura S."/>
            <person name="Takai K."/>
        </authorList>
    </citation>
    <scope>NUCLEOTIDE SEQUENCE [LARGE SCALE GENOMIC DNA]</scope>
    <source>
        <strain evidence="3 4">ET2</strain>
    </source>
</reference>
<keyword evidence="1" id="KW-0732">Signal</keyword>
<proteinExistence type="predicted"/>
<name>A0A1L8CNJ2_9PROT</name>
<evidence type="ECO:0000259" key="2">
    <source>
        <dbReference type="Pfam" id="PF04366"/>
    </source>
</evidence>
<sequence>MKTMTIRSILVLLTLAFGLHSIPAADAASKAEIDAKVNATISTFYSQVKSGKELARKAVGILVFPEVFKAGFVAGGEYGEGAMREGGKTTGYYNTAAASIGFQLGAQMKSQVIMFMTRDALKAFKASDGWKAGVDGSVALITVGAGGEIDTNTIKDPIIGFIFSNKGLMYNLTFEGSKISKMKK</sequence>
<dbReference type="Proteomes" id="UP000231632">
    <property type="component" value="Unassembled WGS sequence"/>
</dbReference>
<dbReference type="AlphaFoldDB" id="A0A1L8CNJ2"/>
<protein>
    <recommendedName>
        <fullName evidence="2">Ysc84 actin-binding domain-containing protein</fullName>
    </recommendedName>
</protein>
<dbReference type="InterPro" id="IPR007461">
    <property type="entry name" value="Ysc84_actin-binding"/>
</dbReference>
<dbReference type="EMBL" id="BDFD01000011">
    <property type="protein sequence ID" value="GAV20490.1"/>
    <property type="molecule type" value="Genomic_DNA"/>
</dbReference>
<dbReference type="Pfam" id="PF04366">
    <property type="entry name" value="Ysc84"/>
    <property type="match status" value="1"/>
</dbReference>
<evidence type="ECO:0000256" key="1">
    <source>
        <dbReference type="SAM" id="SignalP"/>
    </source>
</evidence>
<accession>A0A1L8CNJ2</accession>
<comment type="caution">
    <text evidence="3">The sequence shown here is derived from an EMBL/GenBank/DDBJ whole genome shotgun (WGS) entry which is preliminary data.</text>
</comment>
<dbReference type="STRING" id="1921010.MMIC_P1457"/>
<feature type="domain" description="Ysc84 actin-binding" evidence="2">
    <location>
        <begin position="97"/>
        <end position="181"/>
    </location>
</feature>
<evidence type="ECO:0000313" key="4">
    <source>
        <dbReference type="Proteomes" id="UP000231632"/>
    </source>
</evidence>
<feature type="chain" id="PRO_5013245072" description="Ysc84 actin-binding domain-containing protein" evidence="1">
    <location>
        <begin position="28"/>
        <end position="184"/>
    </location>
</feature>
<evidence type="ECO:0000313" key="3">
    <source>
        <dbReference type="EMBL" id="GAV20490.1"/>
    </source>
</evidence>
<dbReference type="CDD" id="cd11524">
    <property type="entry name" value="SYLF"/>
    <property type="match status" value="1"/>
</dbReference>
<gene>
    <name evidence="3" type="ORF">MMIC_P1457</name>
</gene>